<dbReference type="AlphaFoldDB" id="A0A7J0DM62"/>
<evidence type="ECO:0000313" key="2">
    <source>
        <dbReference type="Proteomes" id="UP000585474"/>
    </source>
</evidence>
<comment type="caution">
    <text evidence="1">The sequence shown here is derived from an EMBL/GenBank/DDBJ whole genome shotgun (WGS) entry which is preliminary data.</text>
</comment>
<organism evidence="1 2">
    <name type="scientific">Actinidia rufa</name>
    <dbReference type="NCBI Taxonomy" id="165716"/>
    <lineage>
        <taxon>Eukaryota</taxon>
        <taxon>Viridiplantae</taxon>
        <taxon>Streptophyta</taxon>
        <taxon>Embryophyta</taxon>
        <taxon>Tracheophyta</taxon>
        <taxon>Spermatophyta</taxon>
        <taxon>Magnoliopsida</taxon>
        <taxon>eudicotyledons</taxon>
        <taxon>Gunneridae</taxon>
        <taxon>Pentapetalae</taxon>
        <taxon>asterids</taxon>
        <taxon>Ericales</taxon>
        <taxon>Actinidiaceae</taxon>
        <taxon>Actinidia</taxon>
    </lineage>
</organism>
<keyword evidence="2" id="KW-1185">Reference proteome</keyword>
<name>A0A7J0DM62_9ERIC</name>
<dbReference type="Proteomes" id="UP000585474">
    <property type="component" value="Unassembled WGS sequence"/>
</dbReference>
<dbReference type="EMBL" id="BJWL01000303">
    <property type="protein sequence ID" value="GFS38208.1"/>
    <property type="molecule type" value="Genomic_DNA"/>
</dbReference>
<gene>
    <name evidence="1" type="ORF">Acr_00g0056240</name>
</gene>
<reference evidence="2" key="1">
    <citation type="submission" date="2019-07" db="EMBL/GenBank/DDBJ databases">
        <title>De Novo Assembly of kiwifruit Actinidia rufa.</title>
        <authorList>
            <person name="Sugita-Konishi S."/>
            <person name="Sato K."/>
            <person name="Mori E."/>
            <person name="Abe Y."/>
            <person name="Kisaki G."/>
            <person name="Hamano K."/>
            <person name="Suezawa K."/>
            <person name="Otani M."/>
            <person name="Fukuda T."/>
            <person name="Manabe T."/>
            <person name="Gomi K."/>
            <person name="Tabuchi M."/>
            <person name="Akimitsu K."/>
            <person name="Kataoka I."/>
        </authorList>
    </citation>
    <scope>NUCLEOTIDE SEQUENCE [LARGE SCALE GENOMIC DNA]</scope>
    <source>
        <strain evidence="2">cv. Fuchu</strain>
    </source>
</reference>
<proteinExistence type="predicted"/>
<evidence type="ECO:0000313" key="1">
    <source>
        <dbReference type="EMBL" id="GFS38208.1"/>
    </source>
</evidence>
<protein>
    <submittedName>
        <fullName evidence="1">Uncharacterized protein</fullName>
    </submittedName>
</protein>
<sequence>MVLGLCIHQVVRYINEPEWLDSRPPASTSTRRVIPVWDGLATGVRSTSPNKAEFRCSGSDQASHFDIGYLVYRWHQTMGNVADCGSILDDTISHNDGALGRVGEVKIVEIAFGHRMMFGGNGGDGF</sequence>
<accession>A0A7J0DM62</accession>